<keyword evidence="1" id="KW-1133">Transmembrane helix</keyword>
<name>A0A8J2RQ52_9CRUS</name>
<dbReference type="OrthoDB" id="10511465at2759"/>
<gene>
    <name evidence="2" type="ORF">DGAL_LOCUS9802</name>
</gene>
<sequence length="104" mass="10997">MEPMFIGFVTSAPTVCTCTTIQTPCIRYLATIWTVIILVVLVSLAYTTMETSASPIGTAQDLGMAAELSSPVETSVISHDLDLAEHKKKKYRGGGGGGSSEEGR</sequence>
<keyword evidence="1" id="KW-0472">Membrane</keyword>
<keyword evidence="1" id="KW-0812">Transmembrane</keyword>
<keyword evidence="3" id="KW-1185">Reference proteome</keyword>
<proteinExistence type="predicted"/>
<evidence type="ECO:0000313" key="3">
    <source>
        <dbReference type="Proteomes" id="UP000789390"/>
    </source>
</evidence>
<comment type="caution">
    <text evidence="2">The sequence shown here is derived from an EMBL/GenBank/DDBJ whole genome shotgun (WGS) entry which is preliminary data.</text>
</comment>
<dbReference type="Proteomes" id="UP000789390">
    <property type="component" value="Unassembled WGS sequence"/>
</dbReference>
<evidence type="ECO:0000313" key="2">
    <source>
        <dbReference type="EMBL" id="CAH0106645.1"/>
    </source>
</evidence>
<reference evidence="2" key="1">
    <citation type="submission" date="2021-11" db="EMBL/GenBank/DDBJ databases">
        <authorList>
            <person name="Schell T."/>
        </authorList>
    </citation>
    <scope>NUCLEOTIDE SEQUENCE</scope>
    <source>
        <strain evidence="2">M5</strain>
    </source>
</reference>
<dbReference type="AlphaFoldDB" id="A0A8J2RQ52"/>
<evidence type="ECO:0000256" key="1">
    <source>
        <dbReference type="SAM" id="Phobius"/>
    </source>
</evidence>
<dbReference type="EMBL" id="CAKKLH010000224">
    <property type="protein sequence ID" value="CAH0106645.1"/>
    <property type="molecule type" value="Genomic_DNA"/>
</dbReference>
<organism evidence="2 3">
    <name type="scientific">Daphnia galeata</name>
    <dbReference type="NCBI Taxonomy" id="27404"/>
    <lineage>
        <taxon>Eukaryota</taxon>
        <taxon>Metazoa</taxon>
        <taxon>Ecdysozoa</taxon>
        <taxon>Arthropoda</taxon>
        <taxon>Crustacea</taxon>
        <taxon>Branchiopoda</taxon>
        <taxon>Diplostraca</taxon>
        <taxon>Cladocera</taxon>
        <taxon>Anomopoda</taxon>
        <taxon>Daphniidae</taxon>
        <taxon>Daphnia</taxon>
    </lineage>
</organism>
<feature type="transmembrane region" description="Helical" evidence="1">
    <location>
        <begin position="28"/>
        <end position="46"/>
    </location>
</feature>
<accession>A0A8J2RQ52</accession>
<protein>
    <submittedName>
        <fullName evidence="2">Uncharacterized protein</fullName>
    </submittedName>
</protein>